<name>A0AB39M1C6_9ACTN</name>
<dbReference type="EMBL" id="CP163431">
    <property type="protein sequence ID" value="XDP98818.1"/>
    <property type="molecule type" value="Genomic_DNA"/>
</dbReference>
<proteinExistence type="predicted"/>
<dbReference type="RefSeq" id="WP_369186166.1">
    <property type="nucleotide sequence ID" value="NZ_CP163431.1"/>
</dbReference>
<feature type="compositionally biased region" description="Low complexity" evidence="1">
    <location>
        <begin position="47"/>
        <end position="59"/>
    </location>
</feature>
<evidence type="ECO:0000313" key="2">
    <source>
        <dbReference type="EMBL" id="XDP98818.1"/>
    </source>
</evidence>
<gene>
    <name evidence="2" type="ORF">AB5J58_00820</name>
</gene>
<evidence type="ECO:0000256" key="1">
    <source>
        <dbReference type="SAM" id="MobiDB-lite"/>
    </source>
</evidence>
<accession>A0AB39M1C6</accession>
<feature type="region of interest" description="Disordered" evidence="1">
    <location>
        <begin position="38"/>
        <end position="59"/>
    </location>
</feature>
<dbReference type="AlphaFoldDB" id="A0AB39M1C6"/>
<reference evidence="2" key="1">
    <citation type="submission" date="2024-07" db="EMBL/GenBank/DDBJ databases">
        <authorList>
            <person name="Yu S.T."/>
        </authorList>
    </citation>
    <scope>NUCLEOTIDE SEQUENCE</scope>
    <source>
        <strain evidence="2">R08</strain>
    </source>
</reference>
<protein>
    <submittedName>
        <fullName evidence="2">Uncharacterized protein</fullName>
    </submittedName>
</protein>
<sequence length="59" mass="6089">MPARITRTRPPIRTRTRVRVLAATAAVLAALLLSGCKDGMGVRDEGPSGVTPTSTGSTP</sequence>
<organism evidence="2">
    <name type="scientific">Streptomyces sp. R08</name>
    <dbReference type="NCBI Taxonomy" id="3238624"/>
    <lineage>
        <taxon>Bacteria</taxon>
        <taxon>Bacillati</taxon>
        <taxon>Actinomycetota</taxon>
        <taxon>Actinomycetes</taxon>
        <taxon>Kitasatosporales</taxon>
        <taxon>Streptomycetaceae</taxon>
        <taxon>Streptomyces</taxon>
    </lineage>
</organism>